<name>A0A6I4VYN3_9BACL</name>
<dbReference type="Proteomes" id="UP000430692">
    <property type="component" value="Unassembled WGS sequence"/>
</dbReference>
<evidence type="ECO:0000313" key="2">
    <source>
        <dbReference type="Proteomes" id="UP000430692"/>
    </source>
</evidence>
<evidence type="ECO:0000313" key="1">
    <source>
        <dbReference type="EMBL" id="MXQ55881.1"/>
    </source>
</evidence>
<dbReference type="AlphaFoldDB" id="A0A6I4VYN3"/>
<gene>
    <name evidence="1" type="ORF">GSM42_19560</name>
</gene>
<dbReference type="RefSeq" id="WP_160803233.1">
    <property type="nucleotide sequence ID" value="NZ_WUUL01000021.1"/>
</dbReference>
<dbReference type="EMBL" id="WUUL01000021">
    <property type="protein sequence ID" value="MXQ55881.1"/>
    <property type="molecule type" value="Genomic_DNA"/>
</dbReference>
<accession>A0A6I4VYN3</accession>
<reference evidence="1 2" key="1">
    <citation type="submission" date="2019-12" db="EMBL/GenBank/DDBJ databases">
        <title>Whole-genome analyses of novel actinobacteria.</title>
        <authorList>
            <person name="Sahin N."/>
            <person name="Saygin H."/>
        </authorList>
    </citation>
    <scope>NUCLEOTIDE SEQUENCE [LARGE SCALE GENOMIC DNA]</scope>
    <source>
        <strain evidence="1 2">KC615</strain>
    </source>
</reference>
<comment type="caution">
    <text evidence="1">The sequence shown here is derived from an EMBL/GenBank/DDBJ whole genome shotgun (WGS) entry which is preliminary data.</text>
</comment>
<protein>
    <submittedName>
        <fullName evidence="1">Uncharacterized protein</fullName>
    </submittedName>
</protein>
<proteinExistence type="predicted"/>
<organism evidence="1 2">
    <name type="scientific">Shimazuella alba</name>
    <dbReference type="NCBI Taxonomy" id="2690964"/>
    <lineage>
        <taxon>Bacteria</taxon>
        <taxon>Bacillati</taxon>
        <taxon>Bacillota</taxon>
        <taxon>Bacilli</taxon>
        <taxon>Bacillales</taxon>
        <taxon>Thermoactinomycetaceae</taxon>
        <taxon>Shimazuella</taxon>
    </lineage>
</organism>
<keyword evidence="2" id="KW-1185">Reference proteome</keyword>
<sequence length="55" mass="6408">MIVQVPHNADIVQESAIKKKSLQEYRMAVLKLDPDKLNGADQMRRERILQALQYI</sequence>